<comment type="caution">
    <text evidence="2">The sequence shown here is derived from an EMBL/GenBank/DDBJ whole genome shotgun (WGS) entry which is preliminary data.</text>
</comment>
<accession>A0A4R0R6M3</accession>
<dbReference type="Proteomes" id="UP000292702">
    <property type="component" value="Unassembled WGS sequence"/>
</dbReference>
<dbReference type="PANTHER" id="PTHR39214">
    <property type="entry name" value="MICROBODY (PEROXISOME) BIOGENESIS PROTEIN PEROXIN 8 (EUROFUNG)"/>
    <property type="match status" value="1"/>
</dbReference>
<keyword evidence="3" id="KW-1185">Reference proteome</keyword>
<evidence type="ECO:0000313" key="3">
    <source>
        <dbReference type="Proteomes" id="UP000292702"/>
    </source>
</evidence>
<proteinExistence type="predicted"/>
<reference evidence="2 3" key="1">
    <citation type="submission" date="2018-11" db="EMBL/GenBank/DDBJ databases">
        <title>Genome assembly of Steccherinum ochraceum LE-BIN_3174, the white-rot fungus of the Steccherinaceae family (The Residual Polyporoid clade, Polyporales, Basidiomycota).</title>
        <authorList>
            <person name="Fedorova T.V."/>
            <person name="Glazunova O.A."/>
            <person name="Landesman E.O."/>
            <person name="Moiseenko K.V."/>
            <person name="Psurtseva N.V."/>
            <person name="Savinova O.S."/>
            <person name="Shakhova N.V."/>
            <person name="Tyazhelova T.V."/>
            <person name="Vasina D.V."/>
        </authorList>
    </citation>
    <scope>NUCLEOTIDE SEQUENCE [LARGE SCALE GENOMIC DNA]</scope>
    <source>
        <strain evidence="2 3">LE-BIN_3174</strain>
    </source>
</reference>
<dbReference type="AlphaFoldDB" id="A0A4R0R6M3"/>
<protein>
    <submittedName>
        <fullName evidence="2">Uncharacterized protein</fullName>
    </submittedName>
</protein>
<feature type="compositionally biased region" description="Polar residues" evidence="1">
    <location>
        <begin position="601"/>
        <end position="621"/>
    </location>
</feature>
<dbReference type="InterPro" id="IPR055334">
    <property type="entry name" value="PEX8-like"/>
</dbReference>
<organism evidence="2 3">
    <name type="scientific">Steccherinum ochraceum</name>
    <dbReference type="NCBI Taxonomy" id="92696"/>
    <lineage>
        <taxon>Eukaryota</taxon>
        <taxon>Fungi</taxon>
        <taxon>Dikarya</taxon>
        <taxon>Basidiomycota</taxon>
        <taxon>Agaricomycotina</taxon>
        <taxon>Agaricomycetes</taxon>
        <taxon>Polyporales</taxon>
        <taxon>Steccherinaceae</taxon>
        <taxon>Steccherinum</taxon>
    </lineage>
</organism>
<dbReference type="PANTHER" id="PTHR39214:SF1">
    <property type="entry name" value="MICROBODY (PEROXISOME) BIOGENESIS PROTEIN PEROXIN 8 (EUROFUNG)"/>
    <property type="match status" value="1"/>
</dbReference>
<dbReference type="OrthoDB" id="2357318at2759"/>
<dbReference type="STRING" id="92696.A0A4R0R6M3"/>
<name>A0A4R0R6M3_9APHY</name>
<dbReference type="EMBL" id="RWJN01000571">
    <property type="protein sequence ID" value="TCD60595.1"/>
    <property type="molecule type" value="Genomic_DNA"/>
</dbReference>
<evidence type="ECO:0000313" key="2">
    <source>
        <dbReference type="EMBL" id="TCD60595.1"/>
    </source>
</evidence>
<gene>
    <name evidence="2" type="ORF">EIP91_009826</name>
</gene>
<evidence type="ECO:0000256" key="1">
    <source>
        <dbReference type="SAM" id="MobiDB-lite"/>
    </source>
</evidence>
<sequence>MLRLAAYDGTLLGLEDWENELSLKESRVRGKVEEELVVALAEAMDMYPLNASSMGWETEFMPNAANQSEGCTLSTAYLIVARSLPLVASHRLKALPLGALSSGLLAIIDSAFQSGTFLSSLEQSLFSNPDGKLSISPTSQFATNLQSMSSSPIIVSMAPLSRLGALAVSALADSRPRQAWLVMAEIMQRLEALTRTVEQDWVRTRLSGTGEESDVAVESQEIAKELWSTLKTLLFTTIMIVQAVLTTVVYVPQPTQETPAHTSATTPIPSAHSFALTALHIFSHLSFVLPQFGGVTSTAENSFVELKKVFYTALDVLASDAGESERFVRMLCEDTRSQESSHKLPSRFLHAKKAYSLACIEQLVPVLQDEVLRTEVYPMCQPHLSDSSHREAYESSHSVMLAIFASYAERANKGEAEAISHSHQEGPAFAEQVVPSYVRSLIENSEDGALSTTQLCMAFAALVRSAGAFGSSTPANANLNCNTPSPGDAFAWYCIEALLAEIHSTNNPRPSHTAVDDHLYRLHLTLVATVPSVSLPLLPRLLSEVREAVRAYPVEQATLRGEVVQALLKELSQNVGDREKEYVMGWWYETREELLDGSPLPFSSQTAGDNDQNSEMLVSRL</sequence>
<feature type="region of interest" description="Disordered" evidence="1">
    <location>
        <begin position="598"/>
        <end position="621"/>
    </location>
</feature>